<evidence type="ECO:0000313" key="2">
    <source>
        <dbReference type="EMBL" id="MPC59570.1"/>
    </source>
</evidence>
<protein>
    <submittedName>
        <fullName evidence="2">Uncharacterized protein</fullName>
    </submittedName>
</protein>
<organism evidence="2 3">
    <name type="scientific">Portunus trituberculatus</name>
    <name type="common">Swimming crab</name>
    <name type="synonym">Neptunus trituberculatus</name>
    <dbReference type="NCBI Taxonomy" id="210409"/>
    <lineage>
        <taxon>Eukaryota</taxon>
        <taxon>Metazoa</taxon>
        <taxon>Ecdysozoa</taxon>
        <taxon>Arthropoda</taxon>
        <taxon>Crustacea</taxon>
        <taxon>Multicrustacea</taxon>
        <taxon>Malacostraca</taxon>
        <taxon>Eumalacostraca</taxon>
        <taxon>Eucarida</taxon>
        <taxon>Decapoda</taxon>
        <taxon>Pleocyemata</taxon>
        <taxon>Brachyura</taxon>
        <taxon>Eubrachyura</taxon>
        <taxon>Portunoidea</taxon>
        <taxon>Portunidae</taxon>
        <taxon>Portuninae</taxon>
        <taxon>Portunus</taxon>
    </lineage>
</organism>
<sequence length="171" mass="17553">MDAGGDGGAGGVTGSLRGRPPRRQVSCCCDCSASPPAPSSPRCLGPRLPPEAAPARWSPGRGPPGRRGTPSAWTAPPRARSPFRQARATPQRLGHAGGWGSPAPRPSPPPGLARGPSTPSPPASSARDGPVWRRGRRNTSGWCRQVAAAAEACRASRSLPRAGYAGQREAC</sequence>
<reference evidence="2 3" key="1">
    <citation type="submission" date="2019-05" db="EMBL/GenBank/DDBJ databases">
        <title>Another draft genome of Portunus trituberculatus and its Hox gene families provides insights of decapod evolution.</title>
        <authorList>
            <person name="Jeong J.-H."/>
            <person name="Song I."/>
            <person name="Kim S."/>
            <person name="Choi T."/>
            <person name="Kim D."/>
            <person name="Ryu S."/>
            <person name="Kim W."/>
        </authorList>
    </citation>
    <scope>NUCLEOTIDE SEQUENCE [LARGE SCALE GENOMIC DNA]</scope>
    <source>
        <tissue evidence="2">Muscle</tissue>
    </source>
</reference>
<name>A0A5B7GH64_PORTR</name>
<accession>A0A5B7GH64</accession>
<keyword evidence="3" id="KW-1185">Reference proteome</keyword>
<gene>
    <name evidence="2" type="ORF">E2C01_053593</name>
</gene>
<dbReference type="AlphaFoldDB" id="A0A5B7GH64"/>
<comment type="caution">
    <text evidence="2">The sequence shown here is derived from an EMBL/GenBank/DDBJ whole genome shotgun (WGS) entry which is preliminary data.</text>
</comment>
<feature type="compositionally biased region" description="Gly residues" evidence="1">
    <location>
        <begin position="1"/>
        <end position="13"/>
    </location>
</feature>
<feature type="region of interest" description="Disordered" evidence="1">
    <location>
        <begin position="1"/>
        <end position="171"/>
    </location>
</feature>
<feature type="compositionally biased region" description="Low complexity" evidence="1">
    <location>
        <begin position="147"/>
        <end position="158"/>
    </location>
</feature>
<proteinExistence type="predicted"/>
<dbReference type="EMBL" id="VSRR010016677">
    <property type="protein sequence ID" value="MPC59570.1"/>
    <property type="molecule type" value="Genomic_DNA"/>
</dbReference>
<dbReference type="Proteomes" id="UP000324222">
    <property type="component" value="Unassembled WGS sequence"/>
</dbReference>
<evidence type="ECO:0000313" key="3">
    <source>
        <dbReference type="Proteomes" id="UP000324222"/>
    </source>
</evidence>
<evidence type="ECO:0000256" key="1">
    <source>
        <dbReference type="SAM" id="MobiDB-lite"/>
    </source>
</evidence>
<feature type="compositionally biased region" description="Low complexity" evidence="1">
    <location>
        <begin position="53"/>
        <end position="72"/>
    </location>
</feature>